<organism evidence="1 2">
    <name type="scientific">Streptomyces andamanensis</name>
    <dbReference type="NCBI Taxonomy" id="1565035"/>
    <lineage>
        <taxon>Bacteria</taxon>
        <taxon>Bacillati</taxon>
        <taxon>Actinomycetota</taxon>
        <taxon>Actinomycetes</taxon>
        <taxon>Kitasatosporales</taxon>
        <taxon>Streptomycetaceae</taxon>
        <taxon>Streptomyces</taxon>
    </lineage>
</organism>
<sequence length="143" mass="15847">AHVSLDQDSRPEAWWRPEFSEPPRARDARELLASWLLDAPDAMRHIMHLLHLHARPGGRAAGVFDLCGPAEERAIHVIAHWLDDVLYGSGKGTFGLEERYAVQLTADSMARADFCRMDFRALVASVLETGVEPAPLGRPGNIV</sequence>
<comment type="caution">
    <text evidence="1">The sequence shown here is derived from an EMBL/GenBank/DDBJ whole genome shotgun (WGS) entry which is preliminary data.</text>
</comment>
<proteinExistence type="predicted"/>
<name>A0ABV8TD11_9ACTN</name>
<keyword evidence="2" id="KW-1185">Reference proteome</keyword>
<dbReference type="Proteomes" id="UP001595824">
    <property type="component" value="Unassembled WGS sequence"/>
</dbReference>
<protein>
    <submittedName>
        <fullName evidence="1">Uncharacterized protein</fullName>
    </submittedName>
</protein>
<evidence type="ECO:0000313" key="2">
    <source>
        <dbReference type="Proteomes" id="UP001595824"/>
    </source>
</evidence>
<feature type="non-terminal residue" evidence="1">
    <location>
        <position position="1"/>
    </location>
</feature>
<accession>A0ABV8TD11</accession>
<dbReference type="EMBL" id="JBHSDP010000011">
    <property type="protein sequence ID" value="MFC4328397.1"/>
    <property type="molecule type" value="Genomic_DNA"/>
</dbReference>
<reference evidence="2" key="1">
    <citation type="journal article" date="2019" name="Int. J. Syst. Evol. Microbiol.">
        <title>The Global Catalogue of Microorganisms (GCM) 10K type strain sequencing project: providing services to taxonomists for standard genome sequencing and annotation.</title>
        <authorList>
            <consortium name="The Broad Institute Genomics Platform"/>
            <consortium name="The Broad Institute Genome Sequencing Center for Infectious Disease"/>
            <person name="Wu L."/>
            <person name="Ma J."/>
        </authorList>
    </citation>
    <scope>NUCLEOTIDE SEQUENCE [LARGE SCALE GENOMIC DNA]</scope>
    <source>
        <strain evidence="2">PCU 347</strain>
    </source>
</reference>
<evidence type="ECO:0000313" key="1">
    <source>
        <dbReference type="EMBL" id="MFC4328397.1"/>
    </source>
</evidence>
<gene>
    <name evidence="1" type="ORF">ACFPC0_11215</name>
</gene>
<dbReference type="RefSeq" id="WP_381738618.1">
    <property type="nucleotide sequence ID" value="NZ_JBHSDP010000011.1"/>
</dbReference>